<evidence type="ECO:0000313" key="2">
    <source>
        <dbReference type="EMBL" id="ELR11516.1"/>
    </source>
</evidence>
<feature type="compositionally biased region" description="Basic and acidic residues" evidence="1">
    <location>
        <begin position="54"/>
        <end position="67"/>
    </location>
</feature>
<dbReference type="Proteomes" id="UP000011083">
    <property type="component" value="Unassembled WGS sequence"/>
</dbReference>
<dbReference type="KEGG" id="acan:ACA1_256550"/>
<dbReference type="EMBL" id="KB008148">
    <property type="protein sequence ID" value="ELR11516.1"/>
    <property type="molecule type" value="Genomic_DNA"/>
</dbReference>
<dbReference type="VEuPathDB" id="AmoebaDB:ACA1_256550"/>
<organism evidence="2 3">
    <name type="scientific">Acanthamoeba castellanii (strain ATCC 30010 / Neff)</name>
    <dbReference type="NCBI Taxonomy" id="1257118"/>
    <lineage>
        <taxon>Eukaryota</taxon>
        <taxon>Amoebozoa</taxon>
        <taxon>Discosea</taxon>
        <taxon>Longamoebia</taxon>
        <taxon>Centramoebida</taxon>
        <taxon>Acanthamoebidae</taxon>
        <taxon>Acanthamoeba</taxon>
    </lineage>
</organism>
<evidence type="ECO:0000256" key="1">
    <source>
        <dbReference type="SAM" id="MobiDB-lite"/>
    </source>
</evidence>
<feature type="region of interest" description="Disordered" evidence="1">
    <location>
        <begin position="1"/>
        <end position="109"/>
    </location>
</feature>
<accession>L8GH47</accession>
<dbReference type="RefSeq" id="XP_004333529.1">
    <property type="nucleotide sequence ID" value="XM_004333481.1"/>
</dbReference>
<gene>
    <name evidence="2" type="ORF">ACA1_256550</name>
</gene>
<sequence length="140" mass="15283">MGRSKSQRGMGKWNKDAIEPTITEGRRGLASSDSSSTSSSSPNAPVILKRKERSKSQRGLDKWKDQLSAEDQQVLALTAVRRERSNPSTPRPAAATEDRDGVCSPRWLDDSADDSVKQYRTGAQINAMASLYAVNPAVFS</sequence>
<dbReference type="AlphaFoldDB" id="L8GH47"/>
<protein>
    <submittedName>
        <fullName evidence="2">Uncharacterized protein</fullName>
    </submittedName>
</protein>
<name>L8GH47_ACACF</name>
<proteinExistence type="predicted"/>
<dbReference type="GeneID" id="14912041"/>
<evidence type="ECO:0000313" key="3">
    <source>
        <dbReference type="Proteomes" id="UP000011083"/>
    </source>
</evidence>
<keyword evidence="3" id="KW-1185">Reference proteome</keyword>
<feature type="compositionally biased region" description="Low complexity" evidence="1">
    <location>
        <begin position="31"/>
        <end position="41"/>
    </location>
</feature>
<reference evidence="2 3" key="1">
    <citation type="journal article" date="2013" name="Genome Biol.">
        <title>Genome of Acanthamoeba castellanii highlights extensive lateral gene transfer and early evolution of tyrosine kinase signaling.</title>
        <authorList>
            <person name="Clarke M."/>
            <person name="Lohan A.J."/>
            <person name="Liu B."/>
            <person name="Lagkouvardos I."/>
            <person name="Roy S."/>
            <person name="Zafar N."/>
            <person name="Bertelli C."/>
            <person name="Schilde C."/>
            <person name="Kianianmomeni A."/>
            <person name="Burglin T.R."/>
            <person name="Frech C."/>
            <person name="Turcotte B."/>
            <person name="Kopec K.O."/>
            <person name="Synnott J.M."/>
            <person name="Choo C."/>
            <person name="Paponov I."/>
            <person name="Finkler A."/>
            <person name="Soon Heng Tan C."/>
            <person name="Hutchins A.P."/>
            <person name="Weinmeier T."/>
            <person name="Rattei T."/>
            <person name="Chu J.S."/>
            <person name="Gimenez G."/>
            <person name="Irimia M."/>
            <person name="Rigden D.J."/>
            <person name="Fitzpatrick D.A."/>
            <person name="Lorenzo-Morales J."/>
            <person name="Bateman A."/>
            <person name="Chiu C.H."/>
            <person name="Tang P."/>
            <person name="Hegemann P."/>
            <person name="Fromm H."/>
            <person name="Raoult D."/>
            <person name="Greub G."/>
            <person name="Miranda-Saavedra D."/>
            <person name="Chen N."/>
            <person name="Nash P."/>
            <person name="Ginger M.L."/>
            <person name="Horn M."/>
            <person name="Schaap P."/>
            <person name="Caler L."/>
            <person name="Loftus B."/>
        </authorList>
    </citation>
    <scope>NUCLEOTIDE SEQUENCE [LARGE SCALE GENOMIC DNA]</scope>
    <source>
        <strain evidence="2 3">Neff</strain>
    </source>
</reference>